<dbReference type="OrthoDB" id="3646656at2759"/>
<evidence type="ECO:0000313" key="2">
    <source>
        <dbReference type="EMBL" id="PPJ58734.1"/>
    </source>
</evidence>
<reference evidence="3" key="1">
    <citation type="journal article" date="2017" name="bioRxiv">
        <title>Conservation of a gene cluster reveals novel cercosporin biosynthetic mechanisms and extends production to the genus Colletotrichum.</title>
        <authorList>
            <person name="de Jonge R."/>
            <person name="Ebert M.K."/>
            <person name="Huitt-Roehl C.R."/>
            <person name="Pal P."/>
            <person name="Suttle J.C."/>
            <person name="Spanner R.E."/>
            <person name="Neubauer J.D."/>
            <person name="Jurick W.M.II."/>
            <person name="Stott K.A."/>
            <person name="Secor G.A."/>
            <person name="Thomma B.P.H.J."/>
            <person name="Van de Peer Y."/>
            <person name="Townsend C.A."/>
            <person name="Bolton M.D."/>
        </authorList>
    </citation>
    <scope>NUCLEOTIDE SEQUENCE [LARGE SCALE GENOMIC DNA]</scope>
    <source>
        <strain evidence="3">CBS538.71</strain>
    </source>
</reference>
<feature type="compositionally biased region" description="Polar residues" evidence="1">
    <location>
        <begin position="233"/>
        <end position="245"/>
    </location>
</feature>
<sequence>MATQQSACDQIMEGTVATSWIAFSREHLVSVPRADLTHLELEETEQFYAGTAEPRIFDDNSADTRVYNTPGFINGRTLDEIFTGKLELVSGSTLFELSKRYKFSTIEAKVNMGRPENNINTRKLHKELAKYKSQVLQDGSKCVYAFEYELNKARKSHGHSGVHMPAPSLRCGECTLCIQAEDWEEPEKVSEYWNGPKRAQNTRDEGGRDLETTNPPPRLTPTTNKTTHKLPSATETPKTPQQGRDSSTEKKGRKLPWLTDSVSSDSKVPKKASKSTSAKRKLSFNELSRSRQASSTSSKAQLVQPPRKKAKLAKSESLILISDSEDSMPAKSISPQAPIVIEDSDDDS</sequence>
<feature type="region of interest" description="Disordered" evidence="1">
    <location>
        <begin position="188"/>
        <end position="348"/>
    </location>
</feature>
<organism evidence="2 3">
    <name type="scientific">Cercospora berteroae</name>
    <dbReference type="NCBI Taxonomy" id="357750"/>
    <lineage>
        <taxon>Eukaryota</taxon>
        <taxon>Fungi</taxon>
        <taxon>Dikarya</taxon>
        <taxon>Ascomycota</taxon>
        <taxon>Pezizomycotina</taxon>
        <taxon>Dothideomycetes</taxon>
        <taxon>Dothideomycetidae</taxon>
        <taxon>Mycosphaerellales</taxon>
        <taxon>Mycosphaerellaceae</taxon>
        <taxon>Cercospora</taxon>
    </lineage>
</organism>
<feature type="compositionally biased region" description="Basic and acidic residues" evidence="1">
    <location>
        <begin position="201"/>
        <end position="211"/>
    </location>
</feature>
<name>A0A2S6CG89_9PEZI</name>
<evidence type="ECO:0000313" key="3">
    <source>
        <dbReference type="Proteomes" id="UP000237631"/>
    </source>
</evidence>
<keyword evidence="3" id="KW-1185">Reference proteome</keyword>
<proteinExistence type="predicted"/>
<protein>
    <submittedName>
        <fullName evidence="2">Uncharacterized protein</fullName>
    </submittedName>
</protein>
<feature type="compositionally biased region" description="Low complexity" evidence="1">
    <location>
        <begin position="220"/>
        <end position="231"/>
    </location>
</feature>
<feature type="compositionally biased region" description="Basic residues" evidence="1">
    <location>
        <begin position="269"/>
        <end position="282"/>
    </location>
</feature>
<dbReference type="AlphaFoldDB" id="A0A2S6CG89"/>
<accession>A0A2S6CG89</accession>
<gene>
    <name evidence="2" type="ORF">CBER1_08364</name>
</gene>
<evidence type="ECO:0000256" key="1">
    <source>
        <dbReference type="SAM" id="MobiDB-lite"/>
    </source>
</evidence>
<dbReference type="Proteomes" id="UP000237631">
    <property type="component" value="Unassembled WGS sequence"/>
</dbReference>
<comment type="caution">
    <text evidence="2">The sequence shown here is derived from an EMBL/GenBank/DDBJ whole genome shotgun (WGS) entry which is preliminary data.</text>
</comment>
<feature type="compositionally biased region" description="Low complexity" evidence="1">
    <location>
        <begin position="290"/>
        <end position="301"/>
    </location>
</feature>
<dbReference type="EMBL" id="PNEN01000448">
    <property type="protein sequence ID" value="PPJ58734.1"/>
    <property type="molecule type" value="Genomic_DNA"/>
</dbReference>